<evidence type="ECO:0000256" key="3">
    <source>
        <dbReference type="ARBA" id="ARBA00022723"/>
    </source>
</evidence>
<comment type="subcellular location">
    <subcellularLocation>
        <location evidence="8">Cytoplasm</location>
    </subcellularLocation>
</comment>
<dbReference type="STRING" id="666510.ASAC_0092"/>
<feature type="binding site" evidence="8">
    <location>
        <position position="218"/>
    </location>
    <ligand>
        <name>NAD(+)</name>
        <dbReference type="ChEBI" id="CHEBI:57540"/>
    </ligand>
</feature>
<feature type="binding site" evidence="8">
    <location>
        <position position="37"/>
    </location>
    <ligand>
        <name>nicotinamide</name>
        <dbReference type="ChEBI" id="CHEBI:17154"/>
    </ligand>
</feature>
<dbReference type="GO" id="GO:0070403">
    <property type="term" value="F:NAD+ binding"/>
    <property type="evidence" value="ECO:0007669"/>
    <property type="project" value="UniProtKB-UniRule"/>
</dbReference>
<organism evidence="11 12">
    <name type="scientific">Acidilobus saccharovorans (strain DSM 16705 / JCM 18335 / VKM B-2471 / 345-15)</name>
    <dbReference type="NCBI Taxonomy" id="666510"/>
    <lineage>
        <taxon>Archaea</taxon>
        <taxon>Thermoproteota</taxon>
        <taxon>Thermoprotei</taxon>
        <taxon>Acidilobales</taxon>
        <taxon>Acidilobaceae</taxon>
        <taxon>Acidilobus</taxon>
    </lineage>
</organism>
<feature type="binding site" evidence="8">
    <location>
        <position position="194"/>
    </location>
    <ligand>
        <name>NAD(+)</name>
        <dbReference type="ChEBI" id="CHEBI:57540"/>
    </ligand>
</feature>
<dbReference type="SUPFAM" id="SSF52467">
    <property type="entry name" value="DHS-like NAD/FAD-binding domain"/>
    <property type="match status" value="1"/>
</dbReference>
<evidence type="ECO:0000256" key="2">
    <source>
        <dbReference type="ARBA" id="ARBA00022679"/>
    </source>
</evidence>
<feature type="binding site" evidence="8">
    <location>
        <position position="104"/>
    </location>
    <ligand>
        <name>nicotinamide</name>
        <dbReference type="ChEBI" id="CHEBI:17154"/>
    </ligand>
</feature>
<feature type="binding site" evidence="8">
    <location>
        <position position="193"/>
    </location>
    <ligand>
        <name>NAD(+)</name>
        <dbReference type="ChEBI" id="CHEBI:57540"/>
    </ligand>
</feature>
<feature type="binding site" evidence="8 9">
    <location>
        <position position="152"/>
    </location>
    <ligand>
        <name>Zn(2+)</name>
        <dbReference type="ChEBI" id="CHEBI:29105"/>
    </ligand>
</feature>
<sequence length="264" mass="28232">MSLEAEARRLAEMLLAAKNAVILTGAGVSTASGIPDFRGPSGLWRRLDPSFFEISYFYQDPLGSWRLFMERFGQLRGVRPNPAHVAIARLEELGLVKAVITQNIDGLHQAAGSRRVIELHGNASRAVCTECGRKYDIEEAFKAVKEGRLPTCPVCGGLLKPDVVYFGEPLPPDALEEAFSLAESSDLFIVVGSSLAVSPANQLPIMAKARGAKLAIVNVGETALDDMADLRVDAPVEKFMPMVCAIAEDMMAKGSGCRAAAGLG</sequence>
<dbReference type="InterPro" id="IPR003000">
    <property type="entry name" value="Sirtuin"/>
</dbReference>
<dbReference type="eggNOG" id="arCOG04248">
    <property type="taxonomic scope" value="Archaea"/>
</dbReference>
<dbReference type="Proteomes" id="UP000000346">
    <property type="component" value="Chromosome"/>
</dbReference>
<comment type="catalytic activity">
    <reaction evidence="8">
        <text>N(6)-acetyl-L-lysyl-[protein] + NAD(+) + H2O = 2''-O-acetyl-ADP-D-ribose + nicotinamide + L-lysyl-[protein]</text>
        <dbReference type="Rhea" id="RHEA:43636"/>
        <dbReference type="Rhea" id="RHEA-COMP:9752"/>
        <dbReference type="Rhea" id="RHEA-COMP:10731"/>
        <dbReference type="ChEBI" id="CHEBI:15377"/>
        <dbReference type="ChEBI" id="CHEBI:17154"/>
        <dbReference type="ChEBI" id="CHEBI:29969"/>
        <dbReference type="ChEBI" id="CHEBI:57540"/>
        <dbReference type="ChEBI" id="CHEBI:61930"/>
        <dbReference type="ChEBI" id="CHEBI:83767"/>
        <dbReference type="EC" id="2.3.1.286"/>
    </reaction>
</comment>
<keyword evidence="4 8" id="KW-0862">Zinc</keyword>
<keyword evidence="3 8" id="KW-0479">Metal-binding</keyword>
<dbReference type="InterPro" id="IPR026590">
    <property type="entry name" value="Ssirtuin_cat_dom"/>
</dbReference>
<dbReference type="PANTHER" id="PTHR11085:SF11">
    <property type="entry name" value="NAD-DEPENDENT PROTEIN DEACETYLASE"/>
    <property type="match status" value="1"/>
</dbReference>
<dbReference type="EMBL" id="CP001742">
    <property type="protein sequence ID" value="ADL18500.1"/>
    <property type="molecule type" value="Genomic_DNA"/>
</dbReference>
<dbReference type="InParanoid" id="D9PZL2"/>
<dbReference type="Gene3D" id="3.30.1600.10">
    <property type="entry name" value="SIR2/SIRT2 'Small Domain"/>
    <property type="match status" value="1"/>
</dbReference>
<dbReference type="NCBIfam" id="NF040867">
    <property type="entry name" value="prot_deacyl_CobB"/>
    <property type="match status" value="1"/>
</dbReference>
<keyword evidence="5 8" id="KW-0805">Transcription regulation</keyword>
<evidence type="ECO:0000256" key="6">
    <source>
        <dbReference type="ARBA" id="ARBA00023027"/>
    </source>
</evidence>
<dbReference type="KEGG" id="asc:ASAC_0092"/>
<dbReference type="GeneID" id="9498304"/>
<feature type="binding site" evidence="8 9">
    <location>
        <position position="131"/>
    </location>
    <ligand>
        <name>Zn(2+)</name>
        <dbReference type="ChEBI" id="CHEBI:29105"/>
    </ligand>
</feature>
<dbReference type="RefSeq" id="WP_013266012.1">
    <property type="nucleotide sequence ID" value="NC_014374.1"/>
</dbReference>
<comment type="function">
    <text evidence="8">NAD-dependent protein deacetylase which modulates the activities of several enzymes which are inactive in their acetylated form. Deacetylates the N-terminal lysine residue of Alba, the major archaeal chromatin protein and that, in turn, increases Alba's DNA binding affinity, thereby repressing transcription.</text>
</comment>
<feature type="binding site" evidence="8">
    <location>
        <position position="219"/>
    </location>
    <ligand>
        <name>NAD(+)</name>
        <dbReference type="ChEBI" id="CHEBI:57540"/>
    </ligand>
</feature>
<feature type="binding site" evidence="8">
    <location>
        <position position="236"/>
    </location>
    <ligand>
        <name>NAD(+)</name>
        <dbReference type="ChEBI" id="CHEBI:57540"/>
    </ligand>
</feature>
<feature type="active site" description="Proton acceptor" evidence="8 9">
    <location>
        <position position="120"/>
    </location>
</feature>
<dbReference type="InterPro" id="IPR029035">
    <property type="entry name" value="DHS-like_NAD/FAD-binding_dom"/>
</dbReference>
<proteinExistence type="inferred from homology"/>
<evidence type="ECO:0000313" key="12">
    <source>
        <dbReference type="Proteomes" id="UP000000346"/>
    </source>
</evidence>
<reference evidence="11 12" key="1">
    <citation type="journal article" date="2010" name="Appl. Environ. Microbiol.">
        <title>The genome sequence of the crenarchaeon Acidilobus saccharovorans supports a new order, Acidilobales, and suggests an important ecological role in terrestrial acidic hot springs.</title>
        <authorList>
            <person name="Mardanov A.V."/>
            <person name="Svetlitchnyi V.A."/>
            <person name="Beletsky A.V."/>
            <person name="Prokofeva M.I."/>
            <person name="Bonch-Osmolovskaya E.A."/>
            <person name="Ravin N.V."/>
            <person name="Skryabin K.G."/>
        </authorList>
    </citation>
    <scope>NUCLEOTIDE SEQUENCE [LARGE SCALE GENOMIC DNA]</scope>
    <source>
        <strain evidence="12">DSM 16705 / JCM 18335 / VKM B-2471 / 345-15</strain>
    </source>
</reference>
<feature type="binding site" evidence="8">
    <location>
        <position position="220"/>
    </location>
    <ligand>
        <name>NAD(+)</name>
        <dbReference type="ChEBI" id="CHEBI:57540"/>
    </ligand>
</feature>
<feature type="binding site" evidence="8">
    <location>
        <position position="105"/>
    </location>
    <ligand>
        <name>nicotinamide</name>
        <dbReference type="ChEBI" id="CHEBI:17154"/>
    </ligand>
</feature>
<feature type="binding site" evidence="8 9">
    <location>
        <position position="155"/>
    </location>
    <ligand>
        <name>Zn(2+)</name>
        <dbReference type="ChEBI" id="CHEBI:29105"/>
    </ligand>
</feature>
<dbReference type="EC" id="2.3.1.286" evidence="8"/>
<feature type="binding site" evidence="8">
    <location>
        <position position="102"/>
    </location>
    <ligand>
        <name>NAD(+)</name>
        <dbReference type="ChEBI" id="CHEBI:57540"/>
    </ligand>
</feature>
<dbReference type="InterPro" id="IPR050134">
    <property type="entry name" value="NAD-dep_sirtuin_deacylases"/>
</dbReference>
<feature type="binding site" evidence="8 9">
    <location>
        <position position="128"/>
    </location>
    <ligand>
        <name>Zn(2+)</name>
        <dbReference type="ChEBI" id="CHEBI:29105"/>
    </ligand>
</feature>
<dbReference type="GO" id="GO:0008270">
    <property type="term" value="F:zinc ion binding"/>
    <property type="evidence" value="ECO:0007669"/>
    <property type="project" value="UniProtKB-UniRule"/>
</dbReference>
<dbReference type="NCBIfam" id="NF001753">
    <property type="entry name" value="PRK00481.1-3"/>
    <property type="match status" value="1"/>
</dbReference>
<feature type="binding site" evidence="8">
    <location>
        <position position="38"/>
    </location>
    <ligand>
        <name>NAD(+)</name>
        <dbReference type="ChEBI" id="CHEBI:57540"/>
    </ligand>
</feature>
<comment type="cofactor">
    <cofactor evidence="8">
        <name>Zn(2+)</name>
        <dbReference type="ChEBI" id="CHEBI:29105"/>
    </cofactor>
    <text evidence="8">Binds 1 zinc ion per subunit.</text>
</comment>
<dbReference type="InterPro" id="IPR026591">
    <property type="entry name" value="Sirtuin_cat_small_dom_sf"/>
</dbReference>
<feature type="binding site" evidence="8">
    <location>
        <position position="30"/>
    </location>
    <ligand>
        <name>NAD(+)</name>
        <dbReference type="ChEBI" id="CHEBI:57540"/>
    </ligand>
</feature>
<dbReference type="PANTHER" id="PTHR11085">
    <property type="entry name" value="NAD-DEPENDENT PROTEIN DEACYLASE SIRTUIN-5, MITOCHONDRIAL-RELATED"/>
    <property type="match status" value="1"/>
</dbReference>
<keyword evidence="12" id="KW-1185">Reference proteome</keyword>
<dbReference type="HOGENOM" id="CLU_023643_3_0_2"/>
<evidence type="ECO:0000256" key="8">
    <source>
        <dbReference type="HAMAP-Rule" id="MF_01968"/>
    </source>
</evidence>
<evidence type="ECO:0000256" key="7">
    <source>
        <dbReference type="ARBA" id="ARBA00023163"/>
    </source>
</evidence>
<dbReference type="InterPro" id="IPR028628">
    <property type="entry name" value="Sirtuin_class_U"/>
</dbReference>
<dbReference type="GO" id="GO:0005737">
    <property type="term" value="C:cytoplasm"/>
    <property type="evidence" value="ECO:0007669"/>
    <property type="project" value="UniProtKB-SubCell"/>
</dbReference>
<evidence type="ECO:0000256" key="4">
    <source>
        <dbReference type="ARBA" id="ARBA00022833"/>
    </source>
</evidence>
<evidence type="ECO:0000256" key="5">
    <source>
        <dbReference type="ARBA" id="ARBA00023015"/>
    </source>
</evidence>
<keyword evidence="6 8" id="KW-0520">NAD</keyword>
<dbReference type="OrthoDB" id="728at2157"/>
<feature type="binding site" evidence="8">
    <location>
        <position position="26"/>
    </location>
    <ligand>
        <name>NAD(+)</name>
        <dbReference type="ChEBI" id="CHEBI:57540"/>
    </ligand>
</feature>
<name>D9PZL2_ACIS3</name>
<feature type="binding site" evidence="8">
    <location>
        <position position="120"/>
    </location>
    <ligand>
        <name>NAD(+)</name>
        <dbReference type="ChEBI" id="CHEBI:57540"/>
    </ligand>
</feature>
<dbReference type="GO" id="GO:0017136">
    <property type="term" value="F:histone deacetylase activity, NAD-dependent"/>
    <property type="evidence" value="ECO:0007669"/>
    <property type="project" value="TreeGrafter"/>
</dbReference>
<dbReference type="Gene3D" id="3.40.50.1220">
    <property type="entry name" value="TPP-binding domain"/>
    <property type="match status" value="1"/>
</dbReference>
<evidence type="ECO:0000259" key="10">
    <source>
        <dbReference type="PROSITE" id="PS50305"/>
    </source>
</evidence>
<gene>
    <name evidence="8" type="primary">cobB</name>
    <name evidence="11" type="ordered locus">ASAC_0092</name>
</gene>
<evidence type="ECO:0000256" key="9">
    <source>
        <dbReference type="PROSITE-ProRule" id="PRU00236"/>
    </source>
</evidence>
<protein>
    <recommendedName>
        <fullName evidence="8">NAD-dependent protein deacetylase</fullName>
        <ecNumber evidence="8">2.3.1.286</ecNumber>
    </recommendedName>
    <alternativeName>
        <fullName evidence="8">Regulatory protein SIR2 homolog</fullName>
    </alternativeName>
</protein>
<feature type="binding site" evidence="8">
    <location>
        <position position="37"/>
    </location>
    <ligand>
        <name>NAD(+)</name>
        <dbReference type="ChEBI" id="CHEBI:57540"/>
    </ligand>
</feature>
<evidence type="ECO:0000256" key="1">
    <source>
        <dbReference type="ARBA" id="ARBA00022490"/>
    </source>
</evidence>
<dbReference type="Pfam" id="PF02146">
    <property type="entry name" value="SIR2"/>
    <property type="match status" value="1"/>
</dbReference>
<dbReference type="FunCoup" id="D9PZL2">
    <property type="interactions" value="83"/>
</dbReference>
<feature type="binding site" evidence="8">
    <location>
        <position position="104"/>
    </location>
    <ligand>
        <name>NAD(+)</name>
        <dbReference type="ChEBI" id="CHEBI:57540"/>
    </ligand>
</feature>
<feature type="binding site" evidence="8">
    <location>
        <position position="105"/>
    </location>
    <ligand>
        <name>NAD(+)</name>
        <dbReference type="ChEBI" id="CHEBI:57540"/>
    </ligand>
</feature>
<accession>D9PZL2</accession>
<dbReference type="PROSITE" id="PS50305">
    <property type="entry name" value="SIRTUIN"/>
    <property type="match status" value="1"/>
</dbReference>
<dbReference type="AlphaFoldDB" id="D9PZL2"/>
<keyword evidence="1 8" id="KW-0963">Cytoplasm</keyword>
<evidence type="ECO:0000313" key="11">
    <source>
        <dbReference type="EMBL" id="ADL18500.1"/>
    </source>
</evidence>
<dbReference type="HAMAP" id="MF_01968">
    <property type="entry name" value="Sirtuin_ClassU"/>
    <property type="match status" value="1"/>
</dbReference>
<comment type="similarity">
    <text evidence="8">Belongs to the sirtuin family. Class U subfamily.</text>
</comment>
<feature type="domain" description="Deacetylase sirtuin-type" evidence="10">
    <location>
        <begin position="1"/>
        <end position="253"/>
    </location>
</feature>
<keyword evidence="2 8" id="KW-0808">Transferase</keyword>
<keyword evidence="7 8" id="KW-0804">Transcription</keyword>
<comment type="caution">
    <text evidence="8">Lacks conserved residue(s) required for the propagation of feature annotation.</text>
</comment>